<dbReference type="Pfam" id="PF01066">
    <property type="entry name" value="CDP-OH_P_transf"/>
    <property type="match status" value="1"/>
</dbReference>
<accession>A0ABP6QGD7</accession>
<evidence type="ECO:0000256" key="3">
    <source>
        <dbReference type="SAM" id="Phobius"/>
    </source>
</evidence>
<proteinExistence type="inferred from homology"/>
<evidence type="ECO:0000256" key="1">
    <source>
        <dbReference type="ARBA" id="ARBA00022679"/>
    </source>
</evidence>
<comment type="similarity">
    <text evidence="2">Belongs to the CDP-alcohol phosphatidyltransferase class-I family.</text>
</comment>
<dbReference type="InterPro" id="IPR043130">
    <property type="entry name" value="CDP-OH_PTrfase_TM_dom"/>
</dbReference>
<dbReference type="EMBL" id="BAAAUV010000017">
    <property type="protein sequence ID" value="GAA3227304.1"/>
    <property type="molecule type" value="Genomic_DNA"/>
</dbReference>
<dbReference type="RefSeq" id="WP_344834060.1">
    <property type="nucleotide sequence ID" value="NZ_BAAAUV010000017.1"/>
</dbReference>
<dbReference type="Proteomes" id="UP001501237">
    <property type="component" value="Unassembled WGS sequence"/>
</dbReference>
<keyword evidence="3" id="KW-0472">Membrane</keyword>
<dbReference type="PROSITE" id="PS00379">
    <property type="entry name" value="CDP_ALCOHOL_P_TRANSF"/>
    <property type="match status" value="1"/>
</dbReference>
<organism evidence="4 5">
    <name type="scientific">Actinocorallia longicatena</name>
    <dbReference type="NCBI Taxonomy" id="111803"/>
    <lineage>
        <taxon>Bacteria</taxon>
        <taxon>Bacillati</taxon>
        <taxon>Actinomycetota</taxon>
        <taxon>Actinomycetes</taxon>
        <taxon>Streptosporangiales</taxon>
        <taxon>Thermomonosporaceae</taxon>
        <taxon>Actinocorallia</taxon>
    </lineage>
</organism>
<feature type="transmembrane region" description="Helical" evidence="3">
    <location>
        <begin position="207"/>
        <end position="223"/>
    </location>
</feature>
<keyword evidence="3" id="KW-0812">Transmembrane</keyword>
<dbReference type="InterPro" id="IPR048254">
    <property type="entry name" value="CDP_ALCOHOL_P_TRANSF_CS"/>
</dbReference>
<reference evidence="5" key="1">
    <citation type="journal article" date="2019" name="Int. J. Syst. Evol. Microbiol.">
        <title>The Global Catalogue of Microorganisms (GCM) 10K type strain sequencing project: providing services to taxonomists for standard genome sequencing and annotation.</title>
        <authorList>
            <consortium name="The Broad Institute Genomics Platform"/>
            <consortium name="The Broad Institute Genome Sequencing Center for Infectious Disease"/>
            <person name="Wu L."/>
            <person name="Ma J."/>
        </authorList>
    </citation>
    <scope>NUCLEOTIDE SEQUENCE [LARGE SCALE GENOMIC DNA]</scope>
    <source>
        <strain evidence="5">JCM 9377</strain>
    </source>
</reference>
<keyword evidence="5" id="KW-1185">Reference proteome</keyword>
<evidence type="ECO:0000313" key="4">
    <source>
        <dbReference type="EMBL" id="GAA3227304.1"/>
    </source>
</evidence>
<comment type="caution">
    <text evidence="4">The sequence shown here is derived from an EMBL/GenBank/DDBJ whole genome shotgun (WGS) entry which is preliminary data.</text>
</comment>
<keyword evidence="1 2" id="KW-0808">Transferase</keyword>
<sequence length="243" mass="26005">MSYSLADVRGTLKASDSWWTVYCVDPLAIRLTRCVANRTRLTPGAVTAVAFGLGLAAAGAFATGALVLGAALSYLCFLADCVDGKLARLKGLGSAFGEWLDYILDRVRTVVCAAALGHGLYAATGDSGYLLFAAGVVLVDVFRYLNGQQIGKARRSLAPPVPAPRAPVPERARDRVRRRYFSGIEFQMAVFVVGPLTGLVVQVTACAAAALLCFELHLIHAFWRQTRRAATSRMNPSEPVLAE</sequence>
<evidence type="ECO:0000256" key="2">
    <source>
        <dbReference type="RuleBase" id="RU003750"/>
    </source>
</evidence>
<gene>
    <name evidence="4" type="ORF">GCM10010468_56030</name>
</gene>
<feature type="transmembrane region" description="Helical" evidence="3">
    <location>
        <begin position="180"/>
        <end position="201"/>
    </location>
</feature>
<protein>
    <recommendedName>
        <fullName evidence="6">CDP-alcohol phosphatidyltransferase-like enzyme</fullName>
    </recommendedName>
</protein>
<dbReference type="Gene3D" id="1.20.120.1760">
    <property type="match status" value="1"/>
</dbReference>
<feature type="transmembrane region" description="Helical" evidence="3">
    <location>
        <begin position="48"/>
        <end position="78"/>
    </location>
</feature>
<feature type="transmembrane region" description="Helical" evidence="3">
    <location>
        <begin position="127"/>
        <end position="145"/>
    </location>
</feature>
<evidence type="ECO:0008006" key="6">
    <source>
        <dbReference type="Google" id="ProtNLM"/>
    </source>
</evidence>
<evidence type="ECO:0000313" key="5">
    <source>
        <dbReference type="Proteomes" id="UP001501237"/>
    </source>
</evidence>
<name>A0ABP6QGD7_9ACTN</name>
<dbReference type="InterPro" id="IPR000462">
    <property type="entry name" value="CDP-OH_P_trans"/>
</dbReference>
<keyword evidence="3" id="KW-1133">Transmembrane helix</keyword>